<dbReference type="PANTHER" id="PTHR12128">
    <property type="entry name" value="DIHYDRODIPICOLINATE SYNTHASE"/>
    <property type="match status" value="1"/>
</dbReference>
<evidence type="ECO:0000256" key="4">
    <source>
        <dbReference type="ARBA" id="ARBA00023239"/>
    </source>
</evidence>
<dbReference type="InterPro" id="IPR017655">
    <property type="entry name" value="Dehydro-deoxyglucarate_dehyd"/>
</dbReference>
<comment type="catalytic activity">
    <reaction evidence="1 5">
        <text>5-dehydro-4-deoxy-D-glucarate + H(+) = 2,5-dioxopentanoate + CO2 + H2O</text>
        <dbReference type="Rhea" id="RHEA:24608"/>
        <dbReference type="ChEBI" id="CHEBI:15377"/>
        <dbReference type="ChEBI" id="CHEBI:15378"/>
        <dbReference type="ChEBI" id="CHEBI:16526"/>
        <dbReference type="ChEBI" id="CHEBI:42819"/>
        <dbReference type="ChEBI" id="CHEBI:58136"/>
        <dbReference type="EC" id="4.2.1.41"/>
    </reaction>
</comment>
<evidence type="ECO:0000256" key="5">
    <source>
        <dbReference type="HAMAP-Rule" id="MF_00694"/>
    </source>
</evidence>
<evidence type="ECO:0000313" key="9">
    <source>
        <dbReference type="EMBL" id="KAB2349552.1"/>
    </source>
</evidence>
<gene>
    <name evidence="9" type="ORF">F8566_12305</name>
</gene>
<dbReference type="RefSeq" id="WP_151560321.1">
    <property type="nucleotide sequence ID" value="NZ_WBMT01000005.1"/>
</dbReference>
<protein>
    <recommendedName>
        <fullName evidence="5">Probable 5-dehydro-4-deoxyglucarate dehydratase</fullName>
        <ecNumber evidence="5">4.2.1.41</ecNumber>
    </recommendedName>
    <alternativeName>
        <fullName evidence="5">5-keto-4-deoxy-glucarate dehydratase</fullName>
        <shortName evidence="5">KDGDH</shortName>
    </alternativeName>
</protein>
<dbReference type="SMART" id="SM01130">
    <property type="entry name" value="DHDPS"/>
    <property type="match status" value="1"/>
</dbReference>
<evidence type="ECO:0000256" key="3">
    <source>
        <dbReference type="ARBA" id="ARBA00007592"/>
    </source>
</evidence>
<dbReference type="Pfam" id="PF00701">
    <property type="entry name" value="DHDPS"/>
    <property type="match status" value="1"/>
</dbReference>
<comment type="similarity">
    <text evidence="3 5 6">Belongs to the DapA family.</text>
</comment>
<evidence type="ECO:0000256" key="2">
    <source>
        <dbReference type="ARBA" id="ARBA00004983"/>
    </source>
</evidence>
<dbReference type="SUPFAM" id="SSF51569">
    <property type="entry name" value="Aldolase"/>
    <property type="match status" value="1"/>
</dbReference>
<reference evidence="9 10" key="1">
    <citation type="submission" date="2019-09" db="EMBL/GenBank/DDBJ databases">
        <title>Actinomadura physcomitrii sp. nov., a novel actinomycete isolated from moss [Physcomitrium sphaericum (Ludw) Fuernr].</title>
        <authorList>
            <person name="Zhuang X."/>
            <person name="Liu C."/>
        </authorList>
    </citation>
    <scope>NUCLEOTIDE SEQUENCE [LARGE SCALE GENOMIC DNA]</scope>
    <source>
        <strain evidence="9 10">HMC1</strain>
    </source>
</reference>
<dbReference type="PANTHER" id="PTHR12128:SF19">
    <property type="entry name" value="5-DEHYDRO-4-DEOXYGLUCARATE DEHYDRATASE 2-RELATED"/>
    <property type="match status" value="1"/>
</dbReference>
<dbReference type="EMBL" id="WBMT01000005">
    <property type="protein sequence ID" value="KAB2349552.1"/>
    <property type="molecule type" value="Genomic_DNA"/>
</dbReference>
<keyword evidence="4 5" id="KW-0456">Lyase</keyword>
<dbReference type="GO" id="GO:0047448">
    <property type="term" value="F:5-dehydro-4-deoxyglucarate dehydratase activity"/>
    <property type="evidence" value="ECO:0007669"/>
    <property type="project" value="UniProtKB-UniRule"/>
</dbReference>
<evidence type="ECO:0000256" key="8">
    <source>
        <dbReference type="PIRSR" id="PIRSR001365-2"/>
    </source>
</evidence>
<dbReference type="Gene3D" id="3.20.20.70">
    <property type="entry name" value="Aldolase class I"/>
    <property type="match status" value="1"/>
</dbReference>
<evidence type="ECO:0000256" key="7">
    <source>
        <dbReference type="PIRSR" id="PIRSR001365-1"/>
    </source>
</evidence>
<dbReference type="GO" id="GO:0042838">
    <property type="term" value="P:D-glucarate catabolic process"/>
    <property type="evidence" value="ECO:0007669"/>
    <property type="project" value="UniProtKB-UniRule"/>
</dbReference>
<keyword evidence="10" id="KW-1185">Reference proteome</keyword>
<dbReference type="GO" id="GO:0008840">
    <property type="term" value="F:4-hydroxy-tetrahydrodipicolinate synthase activity"/>
    <property type="evidence" value="ECO:0007669"/>
    <property type="project" value="TreeGrafter"/>
</dbReference>
<dbReference type="OrthoDB" id="8995637at2"/>
<dbReference type="EC" id="4.2.1.41" evidence="5"/>
<comment type="caution">
    <text evidence="9">The sequence shown here is derived from an EMBL/GenBank/DDBJ whole genome shotgun (WGS) entry which is preliminary data.</text>
</comment>
<dbReference type="Proteomes" id="UP000468735">
    <property type="component" value="Unassembled WGS sequence"/>
</dbReference>
<feature type="active site" description="Schiff-base intermediate with substrate" evidence="7">
    <location>
        <position position="158"/>
    </location>
</feature>
<evidence type="ECO:0000256" key="1">
    <source>
        <dbReference type="ARBA" id="ARBA00001446"/>
    </source>
</evidence>
<evidence type="ECO:0000256" key="6">
    <source>
        <dbReference type="PIRNR" id="PIRNR001365"/>
    </source>
</evidence>
<feature type="active site" description="Proton donor/acceptor" evidence="7">
    <location>
        <position position="133"/>
    </location>
</feature>
<proteinExistence type="inferred from homology"/>
<dbReference type="InterPro" id="IPR002220">
    <property type="entry name" value="DapA-like"/>
</dbReference>
<accession>A0A6H9Z1Z4</accession>
<dbReference type="HAMAP" id="MF_00694">
    <property type="entry name" value="KDGDH"/>
    <property type="match status" value="1"/>
</dbReference>
<sequence>MQLSGVLFFPVTPFALEGGVHADVLAEHIRTGLTHGPGGVFVACGTGEFPSLSIAEHEVAVRTAVEATGGAVPVIAGAGGPLGAALEQARQAAAAGADGLLLMPPYLAQGPAEGLRSYVTAVAEAAGLPVILYQRGGVVLDPASAVALARIPGVTGLKDGNGDIDRMARIVLAIRREIGPDFTFFNGLPTAELTQPAYRAIGVGLYSSAAFCFVPEVAAAFCEALDGGGSALAERLITDFYAPLVELRSKVPGYAVSLVKAAVRLRGLDTGPVRAPLVEPAPEHLAELERLTKAGLAMVGAAP</sequence>
<comment type="pathway">
    <text evidence="2 5">Carbohydrate acid metabolism; D-glucarate degradation; 2,5-dioxopentanoate from D-glucarate: step 2/2.</text>
</comment>
<dbReference type="UniPathway" id="UPA00564">
    <property type="reaction ID" value="UER00628"/>
</dbReference>
<dbReference type="AlphaFoldDB" id="A0A6H9Z1Z4"/>
<evidence type="ECO:0000313" key="10">
    <source>
        <dbReference type="Proteomes" id="UP000468735"/>
    </source>
</evidence>
<organism evidence="9 10">
    <name type="scientific">Actinomadura rudentiformis</name>
    <dbReference type="NCBI Taxonomy" id="359158"/>
    <lineage>
        <taxon>Bacteria</taxon>
        <taxon>Bacillati</taxon>
        <taxon>Actinomycetota</taxon>
        <taxon>Actinomycetes</taxon>
        <taxon>Streptosporangiales</taxon>
        <taxon>Thermomonosporaceae</taxon>
        <taxon>Actinomadura</taxon>
    </lineage>
</organism>
<feature type="binding site" evidence="8">
    <location>
        <position position="46"/>
    </location>
    <ligand>
        <name>pyruvate</name>
        <dbReference type="ChEBI" id="CHEBI:15361"/>
    </ligand>
</feature>
<dbReference type="InterPro" id="IPR013785">
    <property type="entry name" value="Aldolase_TIM"/>
</dbReference>
<dbReference type="NCBIfam" id="NF002958">
    <property type="entry name" value="PRK03620.1"/>
    <property type="match status" value="1"/>
</dbReference>
<name>A0A6H9Z1Z4_9ACTN</name>
<dbReference type="PIRSF" id="PIRSF001365">
    <property type="entry name" value="DHDPS"/>
    <property type="match status" value="1"/>
</dbReference>